<evidence type="ECO:0000313" key="2">
    <source>
        <dbReference type="Proteomes" id="UP000266118"/>
    </source>
</evidence>
<dbReference type="Proteomes" id="UP000266118">
    <property type="component" value="Chromosome"/>
</dbReference>
<name>A0A386HMM6_9BACT</name>
<gene>
    <name evidence="1" type="ORF">D6B99_05120</name>
</gene>
<dbReference type="Pfam" id="PF18762">
    <property type="entry name" value="Kinase-PolyVal"/>
    <property type="match status" value="1"/>
</dbReference>
<dbReference type="EMBL" id="CP032489">
    <property type="protein sequence ID" value="AYD47045.1"/>
    <property type="molecule type" value="Genomic_DNA"/>
</dbReference>
<protein>
    <submittedName>
        <fullName evidence="1">Uncharacterized protein</fullName>
    </submittedName>
</protein>
<organism evidence="1 2">
    <name type="scientific">Arachidicoccus soli</name>
    <dbReference type="NCBI Taxonomy" id="2341117"/>
    <lineage>
        <taxon>Bacteria</taxon>
        <taxon>Pseudomonadati</taxon>
        <taxon>Bacteroidota</taxon>
        <taxon>Chitinophagia</taxon>
        <taxon>Chitinophagales</taxon>
        <taxon>Chitinophagaceae</taxon>
        <taxon>Arachidicoccus</taxon>
    </lineage>
</organism>
<dbReference type="InterPro" id="IPR041055">
    <property type="entry name" value="Kinase-PolyVal"/>
</dbReference>
<evidence type="ECO:0000313" key="1">
    <source>
        <dbReference type="EMBL" id="AYD47045.1"/>
    </source>
</evidence>
<keyword evidence="2" id="KW-1185">Reference proteome</keyword>
<dbReference type="AlphaFoldDB" id="A0A386HMM6"/>
<proteinExistence type="predicted"/>
<reference evidence="1 2" key="1">
    <citation type="submission" date="2018-09" db="EMBL/GenBank/DDBJ databases">
        <title>Arachidicoccus sp. nov., a bacterium isolated from soil.</title>
        <authorList>
            <person name="Weon H.-Y."/>
            <person name="Kwon S.-W."/>
            <person name="Lee S.A."/>
        </authorList>
    </citation>
    <scope>NUCLEOTIDE SEQUENCE [LARGE SCALE GENOMIC DNA]</scope>
    <source>
        <strain evidence="1 2">KIS59-12</strain>
    </source>
</reference>
<accession>A0A386HMM6</accession>
<dbReference type="KEGG" id="ark:D6B99_05120"/>
<sequence length="218" mass="25247">MYSDDTREKLKNVICGTVIEGARDSCTTIRNNLCRSFETSPTIKKEFEDKAIIKEKQAEYLRKYGKHNDIWLASLPKDANYLTHGGEAKVYLNGDRKSVLKLNDSVYYATWLEFFDSLVIHNLLFAETEYSCQGFIEMEGLLYAVLKQDYVKADGEANIEDIKEILDFNGFKNIKRNDYFNQEFALLLEDIHDENVINHSGNLFFIDTVFYITKNGKV</sequence>
<dbReference type="OrthoDB" id="1079625at2"/>